<dbReference type="SUPFAM" id="SSF82679">
    <property type="entry name" value="N-utilization substance G protein NusG, N-terminal domain"/>
    <property type="match status" value="1"/>
</dbReference>
<keyword evidence="3" id="KW-0804">Transcription</keyword>
<dbReference type="GO" id="GO:0006354">
    <property type="term" value="P:DNA-templated transcription elongation"/>
    <property type="evidence" value="ECO:0007669"/>
    <property type="project" value="InterPro"/>
</dbReference>
<dbReference type="GO" id="GO:0031564">
    <property type="term" value="P:transcription antitermination"/>
    <property type="evidence" value="ECO:0007669"/>
    <property type="project" value="UniProtKB-KW"/>
</dbReference>
<dbReference type="Pfam" id="PF02357">
    <property type="entry name" value="NusG"/>
    <property type="match status" value="1"/>
</dbReference>
<keyword evidence="1" id="KW-0889">Transcription antitermination</keyword>
<dbReference type="PANTHER" id="PTHR30265:SF4">
    <property type="entry name" value="KOW MOTIF FAMILY PROTEIN, EXPRESSED"/>
    <property type="match status" value="1"/>
</dbReference>
<evidence type="ECO:0000256" key="3">
    <source>
        <dbReference type="ARBA" id="ARBA00023163"/>
    </source>
</evidence>
<sequence length="217" mass="24261">MMMADKRLTDQAEEIDLTRCYAKLDRFMDERKRRRAAIEKAAVRGDSDSPWMVLQVSTGREITVHDTLIGGGIETIAPMKMGKKIHRRGHVLPAKKVPIFIGYLFVRCVVNNDNLACLLGFDHVQSILGGYENPFLVDSIKVLSFNDKAGKGHFDYEVPQRVFQRGMKVRIKDGIFENMSGEVVTGGHTGKGDAVVDINFFGRSTHAIMPLAILEPL</sequence>
<keyword evidence="2" id="KW-0805">Transcription regulation</keyword>
<dbReference type="PANTHER" id="PTHR30265">
    <property type="entry name" value="RHO-INTERACTING TRANSCRIPTION TERMINATION FACTOR NUSG"/>
    <property type="match status" value="1"/>
</dbReference>
<dbReference type="InterPro" id="IPR014722">
    <property type="entry name" value="Rib_uL2_dom2"/>
</dbReference>
<reference evidence="5 6" key="1">
    <citation type="submission" date="2017-07" db="EMBL/GenBank/DDBJ databases">
        <title>Phylogenetic study on the rhizospheric bacterium Ochrobactrum sp. A44.</title>
        <authorList>
            <person name="Krzyzanowska D.M."/>
            <person name="Ossowicki A."/>
            <person name="Rajewska M."/>
            <person name="Maciag T."/>
            <person name="Kaczynski Z."/>
            <person name="Czerwicka M."/>
            <person name="Jafra S."/>
        </authorList>
    </citation>
    <scope>NUCLEOTIDE SEQUENCE [LARGE SCALE GENOMIC DNA]</scope>
    <source>
        <strain evidence="5 6">DSM 7216</strain>
    </source>
</reference>
<evidence type="ECO:0000259" key="4">
    <source>
        <dbReference type="Pfam" id="PF02357"/>
    </source>
</evidence>
<evidence type="ECO:0000313" key="5">
    <source>
        <dbReference type="EMBL" id="OYR18934.1"/>
    </source>
</evidence>
<proteinExistence type="predicted"/>
<evidence type="ECO:0000256" key="1">
    <source>
        <dbReference type="ARBA" id="ARBA00022814"/>
    </source>
</evidence>
<dbReference type="EMBL" id="NNRJ01000019">
    <property type="protein sequence ID" value="OYR18934.1"/>
    <property type="molecule type" value="Genomic_DNA"/>
</dbReference>
<dbReference type="RefSeq" id="WP_094507018.1">
    <property type="nucleotide sequence ID" value="NZ_JBHEEK010000002.1"/>
</dbReference>
<gene>
    <name evidence="5" type="ORF">CEV31_2274</name>
</gene>
<dbReference type="CDD" id="cd08000">
    <property type="entry name" value="NGN"/>
    <property type="match status" value="1"/>
</dbReference>
<keyword evidence="6" id="KW-1185">Reference proteome</keyword>
<organism evidence="5 6">
    <name type="scientific">Brucella thiophenivorans</name>
    <dbReference type="NCBI Taxonomy" id="571255"/>
    <lineage>
        <taxon>Bacteria</taxon>
        <taxon>Pseudomonadati</taxon>
        <taxon>Pseudomonadota</taxon>
        <taxon>Alphaproteobacteria</taxon>
        <taxon>Hyphomicrobiales</taxon>
        <taxon>Brucellaceae</taxon>
        <taxon>Brucella/Ochrobactrum group</taxon>
        <taxon>Brucella</taxon>
    </lineage>
</organism>
<dbReference type="InterPro" id="IPR043425">
    <property type="entry name" value="NusG-like"/>
</dbReference>
<feature type="domain" description="NusG-like N-terminal" evidence="4">
    <location>
        <begin position="51"/>
        <end position="142"/>
    </location>
</feature>
<dbReference type="Proteomes" id="UP000215590">
    <property type="component" value="Unassembled WGS sequence"/>
</dbReference>
<accession>A0A256FVT2</accession>
<dbReference type="Gene3D" id="3.30.70.940">
    <property type="entry name" value="NusG, N-terminal domain"/>
    <property type="match status" value="1"/>
</dbReference>
<comment type="caution">
    <text evidence="5">The sequence shown here is derived from an EMBL/GenBank/DDBJ whole genome shotgun (WGS) entry which is preliminary data.</text>
</comment>
<dbReference type="InterPro" id="IPR006645">
    <property type="entry name" value="NGN-like_dom"/>
</dbReference>
<evidence type="ECO:0000256" key="2">
    <source>
        <dbReference type="ARBA" id="ARBA00023015"/>
    </source>
</evidence>
<protein>
    <submittedName>
        <fullName evidence="5">Transcription termination factor nusG family protein</fullName>
    </submittedName>
</protein>
<dbReference type="AlphaFoldDB" id="A0A256FVT2"/>
<name>A0A256FVT2_9HYPH</name>
<dbReference type="InterPro" id="IPR036735">
    <property type="entry name" value="NGN_dom_sf"/>
</dbReference>
<dbReference type="OrthoDB" id="8372817at2"/>
<dbReference type="Gene3D" id="2.30.30.30">
    <property type="match status" value="1"/>
</dbReference>
<evidence type="ECO:0000313" key="6">
    <source>
        <dbReference type="Proteomes" id="UP000215590"/>
    </source>
</evidence>